<reference evidence="1 2" key="1">
    <citation type="submission" date="2019-11" db="EMBL/GenBank/DDBJ databases">
        <title>Whole genome sequence of Oryza granulata.</title>
        <authorList>
            <person name="Li W."/>
        </authorList>
    </citation>
    <scope>NUCLEOTIDE SEQUENCE [LARGE SCALE GENOMIC DNA]</scope>
    <source>
        <strain evidence="2">cv. Menghai</strain>
        <tissue evidence="1">Leaf</tissue>
    </source>
</reference>
<sequence>MHWGGRCCEDHVPVALGQAKQASTKMASDGGVAQWMSTTGGGRLVMNGEQRRCSTATAAMAGNGGR</sequence>
<dbReference type="EMBL" id="SPHZ02000005">
    <property type="protein sequence ID" value="KAF0920600.1"/>
    <property type="molecule type" value="Genomic_DNA"/>
</dbReference>
<accession>A0A6G1E742</accession>
<name>A0A6G1E742_9ORYZ</name>
<evidence type="ECO:0000313" key="2">
    <source>
        <dbReference type="Proteomes" id="UP000479710"/>
    </source>
</evidence>
<keyword evidence="2" id="KW-1185">Reference proteome</keyword>
<protein>
    <submittedName>
        <fullName evidence="1">Uncharacterized protein</fullName>
    </submittedName>
</protein>
<dbReference type="AlphaFoldDB" id="A0A6G1E742"/>
<dbReference type="Proteomes" id="UP000479710">
    <property type="component" value="Unassembled WGS sequence"/>
</dbReference>
<comment type="caution">
    <text evidence="1">The sequence shown here is derived from an EMBL/GenBank/DDBJ whole genome shotgun (WGS) entry which is preliminary data.</text>
</comment>
<evidence type="ECO:0000313" key="1">
    <source>
        <dbReference type="EMBL" id="KAF0920600.1"/>
    </source>
</evidence>
<gene>
    <name evidence="1" type="ORF">E2562_035881</name>
</gene>
<proteinExistence type="predicted"/>
<organism evidence="1 2">
    <name type="scientific">Oryza meyeriana var. granulata</name>
    <dbReference type="NCBI Taxonomy" id="110450"/>
    <lineage>
        <taxon>Eukaryota</taxon>
        <taxon>Viridiplantae</taxon>
        <taxon>Streptophyta</taxon>
        <taxon>Embryophyta</taxon>
        <taxon>Tracheophyta</taxon>
        <taxon>Spermatophyta</taxon>
        <taxon>Magnoliopsida</taxon>
        <taxon>Liliopsida</taxon>
        <taxon>Poales</taxon>
        <taxon>Poaceae</taxon>
        <taxon>BOP clade</taxon>
        <taxon>Oryzoideae</taxon>
        <taxon>Oryzeae</taxon>
        <taxon>Oryzinae</taxon>
        <taxon>Oryza</taxon>
        <taxon>Oryza meyeriana</taxon>
    </lineage>
</organism>